<dbReference type="RefSeq" id="WP_283752698.1">
    <property type="nucleotide sequence ID" value="NZ_JAQOSP010000039.1"/>
</dbReference>
<comment type="caution">
    <text evidence="1">The sequence shown here is derived from an EMBL/GenBank/DDBJ whole genome shotgun (WGS) entry which is preliminary data.</text>
</comment>
<name>A0ABT7AR92_9CYAN</name>
<proteinExistence type="predicted"/>
<dbReference type="Proteomes" id="UP001235303">
    <property type="component" value="Unassembled WGS sequence"/>
</dbReference>
<reference evidence="1 2" key="1">
    <citation type="submission" date="2023-01" db="EMBL/GenBank/DDBJ databases">
        <title>Novel diversity within Roseofilum (Cyanobacteria; Desertifilaceae) from marine benthic mats with descriptions of four novel species.</title>
        <authorList>
            <person name="Wang Y."/>
            <person name="Berthold D.E."/>
            <person name="Hu J."/>
            <person name="Lefler F.W."/>
            <person name="Laughinghouse H.D. IV."/>
        </authorList>
    </citation>
    <scope>NUCLEOTIDE SEQUENCE [LARGE SCALE GENOMIC DNA]</scope>
    <source>
        <strain evidence="1 2">BLCC-M154</strain>
    </source>
</reference>
<evidence type="ECO:0000313" key="2">
    <source>
        <dbReference type="Proteomes" id="UP001235303"/>
    </source>
</evidence>
<keyword evidence="2" id="KW-1185">Reference proteome</keyword>
<evidence type="ECO:0000313" key="1">
    <source>
        <dbReference type="EMBL" id="MDJ1168934.1"/>
    </source>
</evidence>
<dbReference type="EMBL" id="JAQOSP010000039">
    <property type="protein sequence ID" value="MDJ1168934.1"/>
    <property type="molecule type" value="Genomic_DNA"/>
</dbReference>
<accession>A0ABT7AR92</accession>
<organism evidence="1 2">
    <name type="scientific">Roseofilum acuticapitatum BLCC-M154</name>
    <dbReference type="NCBI Taxonomy" id="3022444"/>
    <lineage>
        <taxon>Bacteria</taxon>
        <taxon>Bacillati</taxon>
        <taxon>Cyanobacteriota</taxon>
        <taxon>Cyanophyceae</taxon>
        <taxon>Desertifilales</taxon>
        <taxon>Desertifilaceae</taxon>
        <taxon>Roseofilum</taxon>
        <taxon>Roseofilum acuticapitatum</taxon>
    </lineage>
</organism>
<sequence length="211" mass="23680">MKFTQRQKIAVIATLTCIPGLTAIAYALIPAKHEPLEIPIARPEVPTIDQAWENSPTYCDNQPIQECHEQLTLRLWNKDPETGRPGLITEMVARESARIKSRAVVEQSNSKNPKCLNQSLEVCLNSIADNVLEEMAAAQTETEKATALFRYAAVNQARFGGVTPTSAPTTYIAPALIENFENQLYRHYNLAQKPAVQQLQGNRYRYQEPEL</sequence>
<gene>
    <name evidence="1" type="ORF">PMG71_05800</name>
</gene>
<protein>
    <submittedName>
        <fullName evidence="1">Uncharacterized protein</fullName>
    </submittedName>
</protein>